<evidence type="ECO:0008006" key="3">
    <source>
        <dbReference type="Google" id="ProtNLM"/>
    </source>
</evidence>
<evidence type="ECO:0000313" key="1">
    <source>
        <dbReference type="EMBL" id="WDV07946.1"/>
    </source>
</evidence>
<accession>A0AAJ5USH9</accession>
<dbReference type="EMBL" id="CP113527">
    <property type="protein sequence ID" value="WDV07946.1"/>
    <property type="molecule type" value="Genomic_DNA"/>
</dbReference>
<dbReference type="InterPro" id="IPR036388">
    <property type="entry name" value="WH-like_DNA-bd_sf"/>
</dbReference>
<dbReference type="Proteomes" id="UP001219585">
    <property type="component" value="Chromosome"/>
</dbReference>
<organism evidence="1 2">
    <name type="scientific">Lysinibacillus irui</name>
    <dbReference type="NCBI Taxonomy" id="2998077"/>
    <lineage>
        <taxon>Bacteria</taxon>
        <taxon>Bacillati</taxon>
        <taxon>Bacillota</taxon>
        <taxon>Bacilli</taxon>
        <taxon>Bacillales</taxon>
        <taxon>Bacillaceae</taxon>
        <taxon>Lysinibacillus</taxon>
    </lineage>
</organism>
<sequence length="76" mass="8697">MSLTSISKHIKVLDRAKLVERSVNGRIHLCRLNKESLSQAMECFMKSPGTIVSIFWKVNYSKQKIKNINLHKGVNV</sequence>
<dbReference type="RefSeq" id="WP_274796119.1">
    <property type="nucleotide sequence ID" value="NZ_CP113527.1"/>
</dbReference>
<proteinExistence type="predicted"/>
<dbReference type="InterPro" id="IPR036390">
    <property type="entry name" value="WH_DNA-bd_sf"/>
</dbReference>
<gene>
    <name evidence="1" type="ORF">OU989_05510</name>
</gene>
<dbReference type="KEGG" id="liu:OU989_05510"/>
<reference evidence="1" key="1">
    <citation type="submission" date="2022-11" db="EMBL/GenBank/DDBJ databases">
        <title>Lysinibacillus irui.</title>
        <authorList>
            <person name="Akintayo S.O."/>
        </authorList>
    </citation>
    <scope>NUCLEOTIDE SEQUENCE</scope>
    <source>
        <strain evidence="1">IRB4-01</strain>
    </source>
</reference>
<dbReference type="SUPFAM" id="SSF46785">
    <property type="entry name" value="Winged helix' DNA-binding domain"/>
    <property type="match status" value="1"/>
</dbReference>
<protein>
    <recommendedName>
        <fullName evidence="3">ArsR family transcriptional regulator</fullName>
    </recommendedName>
</protein>
<dbReference type="Gene3D" id="1.10.10.10">
    <property type="entry name" value="Winged helix-like DNA-binding domain superfamily/Winged helix DNA-binding domain"/>
    <property type="match status" value="1"/>
</dbReference>
<dbReference type="AlphaFoldDB" id="A0AAJ5USH9"/>
<name>A0AAJ5USH9_9BACI</name>
<evidence type="ECO:0000313" key="2">
    <source>
        <dbReference type="Proteomes" id="UP001219585"/>
    </source>
</evidence>